<dbReference type="AlphaFoldDB" id="K9TK89"/>
<organism evidence="3 4">
    <name type="scientific">Oscillatoria acuminata PCC 6304</name>
    <dbReference type="NCBI Taxonomy" id="56110"/>
    <lineage>
        <taxon>Bacteria</taxon>
        <taxon>Bacillati</taxon>
        <taxon>Cyanobacteriota</taxon>
        <taxon>Cyanophyceae</taxon>
        <taxon>Oscillatoriophycideae</taxon>
        <taxon>Oscillatoriales</taxon>
        <taxon>Oscillatoriaceae</taxon>
        <taxon>Oscillatoria</taxon>
    </lineage>
</organism>
<sequence length="258" mass="28906">MNRTLANPWIPYSKPNNHANFRLFCFPYAGAGASIFCPWTAQLAPDIEVCPVQLPGRENRLSEPPFTDISSLIKALSTNLLPYCDRPFALFGHSVGALVAFELARYLRRHDYPQPIYLFVSGREAPHLGVSSSPIHQLPEPEFIAELCRYNGMPDTLLQSSELMELFLPILRADLAINEIYDYSSETPFDYPISAFGGLDDAEATQESLEGWSQETLQEFTLMMVPGDHFFIKSQPFSILSSIQQKLTGRIKATPGRG</sequence>
<dbReference type="RefSeq" id="WP_015149436.1">
    <property type="nucleotide sequence ID" value="NC_019693.1"/>
</dbReference>
<dbReference type="Pfam" id="PF00975">
    <property type="entry name" value="Thioesterase"/>
    <property type="match status" value="1"/>
</dbReference>
<dbReference type="InterPro" id="IPR012223">
    <property type="entry name" value="TEII"/>
</dbReference>
<dbReference type="PATRIC" id="fig|56110.3.peg.3852"/>
<evidence type="ECO:0000313" key="3">
    <source>
        <dbReference type="EMBL" id="AFY82803.1"/>
    </source>
</evidence>
<gene>
    <name evidence="3" type="ORF">Oscil6304_3225</name>
</gene>
<proteinExistence type="inferred from homology"/>
<dbReference type="Gene3D" id="3.40.50.1820">
    <property type="entry name" value="alpha/beta hydrolase"/>
    <property type="match status" value="1"/>
</dbReference>
<dbReference type="InterPro" id="IPR029058">
    <property type="entry name" value="AB_hydrolase_fold"/>
</dbReference>
<feature type="domain" description="Thioesterase" evidence="2">
    <location>
        <begin position="22"/>
        <end position="246"/>
    </location>
</feature>
<name>K9TK89_9CYAN</name>
<dbReference type="InParanoid" id="K9TK89"/>
<dbReference type="PANTHER" id="PTHR11487:SF0">
    <property type="entry name" value="S-ACYL FATTY ACID SYNTHASE THIOESTERASE, MEDIUM CHAIN"/>
    <property type="match status" value="1"/>
</dbReference>
<dbReference type="STRING" id="56110.Oscil6304_3225"/>
<keyword evidence="4" id="KW-1185">Reference proteome</keyword>
<protein>
    <submittedName>
        <fullName evidence="3">Putative thioesterase involved in non-ribosomal peptide biosynthesis</fullName>
    </submittedName>
</protein>
<dbReference type="PANTHER" id="PTHR11487">
    <property type="entry name" value="THIOESTERASE"/>
    <property type="match status" value="1"/>
</dbReference>
<dbReference type="FunCoup" id="K9TK89">
    <property type="interactions" value="53"/>
</dbReference>
<dbReference type="OrthoDB" id="2213423at2"/>
<dbReference type="GO" id="GO:0008610">
    <property type="term" value="P:lipid biosynthetic process"/>
    <property type="evidence" value="ECO:0007669"/>
    <property type="project" value="TreeGrafter"/>
</dbReference>
<dbReference type="HOGENOM" id="CLU_070456_1_1_3"/>
<evidence type="ECO:0000256" key="1">
    <source>
        <dbReference type="ARBA" id="ARBA00007169"/>
    </source>
</evidence>
<accession>K9TK89</accession>
<evidence type="ECO:0000313" key="4">
    <source>
        <dbReference type="Proteomes" id="UP000010367"/>
    </source>
</evidence>
<dbReference type="EMBL" id="CP003607">
    <property type="protein sequence ID" value="AFY82803.1"/>
    <property type="molecule type" value="Genomic_DNA"/>
</dbReference>
<dbReference type="eggNOG" id="COG3208">
    <property type="taxonomic scope" value="Bacteria"/>
</dbReference>
<comment type="similarity">
    <text evidence="1">Belongs to the thioesterase family.</text>
</comment>
<reference evidence="3 4" key="1">
    <citation type="submission" date="2012-06" db="EMBL/GenBank/DDBJ databases">
        <title>Finished chromosome of genome of Oscillatoria acuminata PCC 6304.</title>
        <authorList>
            <consortium name="US DOE Joint Genome Institute"/>
            <person name="Gugger M."/>
            <person name="Coursin T."/>
            <person name="Rippka R."/>
            <person name="Tandeau De Marsac N."/>
            <person name="Huntemann M."/>
            <person name="Wei C.-L."/>
            <person name="Han J."/>
            <person name="Detter J.C."/>
            <person name="Han C."/>
            <person name="Tapia R."/>
            <person name="Davenport K."/>
            <person name="Daligault H."/>
            <person name="Erkkila T."/>
            <person name="Gu W."/>
            <person name="Munk A.C.C."/>
            <person name="Teshima H."/>
            <person name="Xu Y."/>
            <person name="Chain P."/>
            <person name="Chen A."/>
            <person name="Krypides N."/>
            <person name="Mavromatis K."/>
            <person name="Markowitz V."/>
            <person name="Szeto E."/>
            <person name="Ivanova N."/>
            <person name="Mikhailova N."/>
            <person name="Ovchinnikova G."/>
            <person name="Pagani I."/>
            <person name="Pati A."/>
            <person name="Goodwin L."/>
            <person name="Peters L."/>
            <person name="Pitluck S."/>
            <person name="Woyke T."/>
            <person name="Kerfeld C."/>
        </authorList>
    </citation>
    <scope>NUCLEOTIDE SEQUENCE [LARGE SCALE GENOMIC DNA]</scope>
    <source>
        <strain evidence="3 4">PCC 6304</strain>
    </source>
</reference>
<evidence type="ECO:0000259" key="2">
    <source>
        <dbReference type="Pfam" id="PF00975"/>
    </source>
</evidence>
<dbReference type="InterPro" id="IPR001031">
    <property type="entry name" value="Thioesterase"/>
</dbReference>
<dbReference type="Proteomes" id="UP000010367">
    <property type="component" value="Chromosome"/>
</dbReference>
<dbReference type="SUPFAM" id="SSF53474">
    <property type="entry name" value="alpha/beta-Hydrolases"/>
    <property type="match status" value="1"/>
</dbReference>
<dbReference type="KEGG" id="oac:Oscil6304_3225"/>